<dbReference type="EMBL" id="JAMZFV010000034">
    <property type="protein sequence ID" value="MCP1111442.1"/>
    <property type="molecule type" value="Genomic_DNA"/>
</dbReference>
<dbReference type="Pfam" id="PF00528">
    <property type="entry name" value="BPD_transp_1"/>
    <property type="match status" value="1"/>
</dbReference>
<name>A0ABT1EL68_9FIRM</name>
<evidence type="ECO:0000256" key="5">
    <source>
        <dbReference type="ARBA" id="ARBA00022989"/>
    </source>
</evidence>
<feature type="transmembrane region" description="Helical" evidence="7">
    <location>
        <begin position="135"/>
        <end position="158"/>
    </location>
</feature>
<organism evidence="9 10">
    <name type="scientific">Ohessyouella blattaphilus</name>
    <dbReference type="NCBI Taxonomy" id="2949333"/>
    <lineage>
        <taxon>Bacteria</taxon>
        <taxon>Bacillati</taxon>
        <taxon>Bacillota</taxon>
        <taxon>Clostridia</taxon>
        <taxon>Lachnospirales</taxon>
        <taxon>Lachnospiraceae</taxon>
        <taxon>Ohessyouella</taxon>
    </lineage>
</organism>
<evidence type="ECO:0000259" key="8">
    <source>
        <dbReference type="PROSITE" id="PS50928"/>
    </source>
</evidence>
<dbReference type="InterPro" id="IPR035906">
    <property type="entry name" value="MetI-like_sf"/>
</dbReference>
<comment type="subcellular location">
    <subcellularLocation>
        <location evidence="1 7">Cell membrane</location>
        <topology evidence="1 7">Multi-pass membrane protein</topology>
    </subcellularLocation>
</comment>
<gene>
    <name evidence="9" type="ORF">NK118_14405</name>
</gene>
<evidence type="ECO:0000256" key="3">
    <source>
        <dbReference type="ARBA" id="ARBA00022475"/>
    </source>
</evidence>
<keyword evidence="4 7" id="KW-0812">Transmembrane</keyword>
<keyword evidence="6 7" id="KW-0472">Membrane</keyword>
<dbReference type="Gene3D" id="1.10.3720.10">
    <property type="entry name" value="MetI-like"/>
    <property type="match status" value="1"/>
</dbReference>
<feature type="transmembrane region" description="Helical" evidence="7">
    <location>
        <begin position="105"/>
        <end position="123"/>
    </location>
</feature>
<feature type="transmembrane region" description="Helical" evidence="7">
    <location>
        <begin position="12"/>
        <end position="33"/>
    </location>
</feature>
<comment type="caution">
    <text evidence="9">The sequence shown here is derived from an EMBL/GenBank/DDBJ whole genome shotgun (WGS) entry which is preliminary data.</text>
</comment>
<evidence type="ECO:0000256" key="2">
    <source>
        <dbReference type="ARBA" id="ARBA00022448"/>
    </source>
</evidence>
<feature type="domain" description="ABC transmembrane type-1" evidence="8">
    <location>
        <begin position="67"/>
        <end position="258"/>
    </location>
</feature>
<sequence length="272" mass="30054">MIKKKASIWKYLLSLIIILIHVIPLYILIGVAFKSKMDTSSRWVLPSYIWSDNFKNALFRGNMLLALKNSTIITSIAVILITLLGAFAAFPLARRATKLDICVRGFIMGVMMVPPLSILVPLYSNMAKMNGLSTYWGIIVILVTFQLPMSIFLFTNFIKSIPLALDEAAAIDGCGPLRTFVHIILPQLKPVIASVVILTGVNCWNDYQFSLYLLQSPKLKTVTLAISSFFSLQSSDINAAGAAALIGIAPIVLLYLFLQKYFIKGMVDSAIK</sequence>
<keyword evidence="5 7" id="KW-1133">Transmembrane helix</keyword>
<feature type="transmembrane region" description="Helical" evidence="7">
    <location>
        <begin position="72"/>
        <end position="93"/>
    </location>
</feature>
<reference evidence="9 10" key="1">
    <citation type="journal article" date="2022" name="Genome Biol. Evol.">
        <title>Host diet, physiology and behaviors set the stage for Lachnospiraceae cladogenesis.</title>
        <authorList>
            <person name="Vera-Ponce De Leon A."/>
            <person name="Schneider M."/>
            <person name="Jahnes B.C."/>
            <person name="Sadowski V."/>
            <person name="Camuy-Velez L.A."/>
            <person name="Duan J."/>
            <person name="Sabree Z.L."/>
        </authorList>
    </citation>
    <scope>NUCLEOTIDE SEQUENCE [LARGE SCALE GENOMIC DNA]</scope>
    <source>
        <strain evidence="9 10">PAL227</strain>
    </source>
</reference>
<dbReference type="PROSITE" id="PS50928">
    <property type="entry name" value="ABC_TM1"/>
    <property type="match status" value="1"/>
</dbReference>
<comment type="similarity">
    <text evidence="7">Belongs to the binding-protein-dependent transport system permease family.</text>
</comment>
<evidence type="ECO:0000256" key="4">
    <source>
        <dbReference type="ARBA" id="ARBA00022692"/>
    </source>
</evidence>
<dbReference type="SUPFAM" id="SSF161098">
    <property type="entry name" value="MetI-like"/>
    <property type="match status" value="1"/>
</dbReference>
<dbReference type="Proteomes" id="UP001523565">
    <property type="component" value="Unassembled WGS sequence"/>
</dbReference>
<dbReference type="PANTHER" id="PTHR43744">
    <property type="entry name" value="ABC TRANSPORTER PERMEASE PROTEIN MG189-RELATED-RELATED"/>
    <property type="match status" value="1"/>
</dbReference>
<dbReference type="InterPro" id="IPR000515">
    <property type="entry name" value="MetI-like"/>
</dbReference>
<dbReference type="PANTHER" id="PTHR43744:SF12">
    <property type="entry name" value="ABC TRANSPORTER PERMEASE PROTEIN MG189-RELATED"/>
    <property type="match status" value="1"/>
</dbReference>
<keyword evidence="10" id="KW-1185">Reference proteome</keyword>
<keyword evidence="3" id="KW-1003">Cell membrane</keyword>
<protein>
    <submittedName>
        <fullName evidence="9">Carbohydrate ABC transporter permease</fullName>
    </submittedName>
</protein>
<dbReference type="RefSeq" id="WP_262070304.1">
    <property type="nucleotide sequence ID" value="NZ_JAMXOC010000034.1"/>
</dbReference>
<accession>A0ABT1EL68</accession>
<evidence type="ECO:0000256" key="1">
    <source>
        <dbReference type="ARBA" id="ARBA00004651"/>
    </source>
</evidence>
<evidence type="ECO:0000256" key="7">
    <source>
        <dbReference type="RuleBase" id="RU363032"/>
    </source>
</evidence>
<dbReference type="CDD" id="cd06261">
    <property type="entry name" value="TM_PBP2"/>
    <property type="match status" value="1"/>
</dbReference>
<proteinExistence type="inferred from homology"/>
<keyword evidence="2 7" id="KW-0813">Transport</keyword>
<evidence type="ECO:0000256" key="6">
    <source>
        <dbReference type="ARBA" id="ARBA00023136"/>
    </source>
</evidence>
<evidence type="ECO:0000313" key="10">
    <source>
        <dbReference type="Proteomes" id="UP001523565"/>
    </source>
</evidence>
<feature type="transmembrane region" description="Helical" evidence="7">
    <location>
        <begin position="179"/>
        <end position="201"/>
    </location>
</feature>
<feature type="transmembrane region" description="Helical" evidence="7">
    <location>
        <begin position="237"/>
        <end position="258"/>
    </location>
</feature>
<evidence type="ECO:0000313" key="9">
    <source>
        <dbReference type="EMBL" id="MCP1111442.1"/>
    </source>
</evidence>